<comment type="caution">
    <text evidence="1">The sequence shown here is derived from an EMBL/GenBank/DDBJ whole genome shotgun (WGS) entry which is preliminary data.</text>
</comment>
<dbReference type="EMBL" id="BAAAGE010000003">
    <property type="protein sequence ID" value="GAA0725999.1"/>
    <property type="molecule type" value="Genomic_DNA"/>
</dbReference>
<reference evidence="1 2" key="1">
    <citation type="journal article" date="2019" name="Int. J. Syst. Evol. Microbiol.">
        <title>The Global Catalogue of Microorganisms (GCM) 10K type strain sequencing project: providing services to taxonomists for standard genome sequencing and annotation.</title>
        <authorList>
            <consortium name="The Broad Institute Genomics Platform"/>
            <consortium name="The Broad Institute Genome Sequencing Center for Infectious Disease"/>
            <person name="Wu L."/>
            <person name="Ma J."/>
        </authorList>
    </citation>
    <scope>NUCLEOTIDE SEQUENCE [LARGE SCALE GENOMIC DNA]</scope>
    <source>
        <strain evidence="1 2">JCM 15974</strain>
    </source>
</reference>
<sequence length="69" mass="7769">MKIVISFEHSDGKSEKGYAKIIVDYSLKSLKSLFDTSTKNGVSILVDGLSRYNPIKEEYPDLKQTLSNK</sequence>
<gene>
    <name evidence="1" type="ORF">GCM10009430_32490</name>
</gene>
<evidence type="ECO:0000313" key="1">
    <source>
        <dbReference type="EMBL" id="GAA0725999.1"/>
    </source>
</evidence>
<dbReference type="Proteomes" id="UP001501758">
    <property type="component" value="Unassembled WGS sequence"/>
</dbReference>
<evidence type="ECO:0000313" key="2">
    <source>
        <dbReference type="Proteomes" id="UP001501758"/>
    </source>
</evidence>
<accession>A0ABN1J2F2</accession>
<evidence type="ECO:0008006" key="3">
    <source>
        <dbReference type="Google" id="ProtNLM"/>
    </source>
</evidence>
<name>A0ABN1J2F2_9FLAO</name>
<dbReference type="RefSeq" id="WP_343913322.1">
    <property type="nucleotide sequence ID" value="NZ_BAAAGE010000003.1"/>
</dbReference>
<protein>
    <recommendedName>
        <fullName evidence="3">Transposase</fullName>
    </recommendedName>
</protein>
<organism evidence="1 2">
    <name type="scientific">Aquimarina litoralis</name>
    <dbReference type="NCBI Taxonomy" id="584605"/>
    <lineage>
        <taxon>Bacteria</taxon>
        <taxon>Pseudomonadati</taxon>
        <taxon>Bacteroidota</taxon>
        <taxon>Flavobacteriia</taxon>
        <taxon>Flavobacteriales</taxon>
        <taxon>Flavobacteriaceae</taxon>
        <taxon>Aquimarina</taxon>
    </lineage>
</organism>
<proteinExistence type="predicted"/>
<keyword evidence="2" id="KW-1185">Reference proteome</keyword>